<dbReference type="SMART" id="SM00345">
    <property type="entry name" value="HTH_GNTR"/>
    <property type="match status" value="1"/>
</dbReference>
<dbReference type="Gene3D" id="1.10.10.10">
    <property type="entry name" value="Winged helix-like DNA-binding domain superfamily/Winged helix DNA-binding domain"/>
    <property type="match status" value="1"/>
</dbReference>
<keyword evidence="6" id="KW-1185">Reference proteome</keyword>
<dbReference type="InterPro" id="IPR000524">
    <property type="entry name" value="Tscrpt_reg_HTH_GntR"/>
</dbReference>
<dbReference type="GO" id="GO:0045892">
    <property type="term" value="P:negative regulation of DNA-templated transcription"/>
    <property type="evidence" value="ECO:0007669"/>
    <property type="project" value="TreeGrafter"/>
</dbReference>
<dbReference type="InterPro" id="IPR036388">
    <property type="entry name" value="WH-like_DNA-bd_sf"/>
</dbReference>
<comment type="caution">
    <text evidence="5">The sequence shown here is derived from an EMBL/GenBank/DDBJ whole genome shotgun (WGS) entry which is preliminary data.</text>
</comment>
<name>A0A0L0WE33_GOTPU</name>
<dbReference type="Pfam" id="PF07702">
    <property type="entry name" value="UTRA"/>
    <property type="match status" value="1"/>
</dbReference>
<dbReference type="PRINTS" id="PR00035">
    <property type="entry name" value="HTHGNTR"/>
</dbReference>
<organism evidence="5 6">
    <name type="scientific">Gottschalkia purinilytica</name>
    <name type="common">Clostridium purinilyticum</name>
    <dbReference type="NCBI Taxonomy" id="1503"/>
    <lineage>
        <taxon>Bacteria</taxon>
        <taxon>Bacillati</taxon>
        <taxon>Bacillota</taxon>
        <taxon>Tissierellia</taxon>
        <taxon>Tissierellales</taxon>
        <taxon>Gottschalkiaceae</taxon>
        <taxon>Gottschalkia</taxon>
    </lineage>
</organism>
<protein>
    <submittedName>
        <fullName evidence="5">GntR family transcriptional regulator</fullName>
    </submittedName>
</protein>
<dbReference type="OrthoDB" id="9799482at2"/>
<evidence type="ECO:0000313" key="5">
    <source>
        <dbReference type="EMBL" id="KNF09680.1"/>
    </source>
</evidence>
<dbReference type="Pfam" id="PF00392">
    <property type="entry name" value="GntR"/>
    <property type="match status" value="1"/>
</dbReference>
<dbReference type="PROSITE" id="PS50949">
    <property type="entry name" value="HTH_GNTR"/>
    <property type="match status" value="1"/>
</dbReference>
<dbReference type="CDD" id="cd07377">
    <property type="entry name" value="WHTH_GntR"/>
    <property type="match status" value="1"/>
</dbReference>
<keyword evidence="2" id="KW-0238">DNA-binding</keyword>
<dbReference type="Proteomes" id="UP000037267">
    <property type="component" value="Unassembled WGS sequence"/>
</dbReference>
<keyword evidence="1" id="KW-0805">Transcription regulation</keyword>
<dbReference type="PANTHER" id="PTHR44846:SF1">
    <property type="entry name" value="MANNOSYL-D-GLYCERATE TRANSPORT_METABOLISM SYSTEM REPRESSOR MNGR-RELATED"/>
    <property type="match status" value="1"/>
</dbReference>
<dbReference type="AlphaFoldDB" id="A0A0L0WE33"/>
<dbReference type="InterPro" id="IPR036390">
    <property type="entry name" value="WH_DNA-bd_sf"/>
</dbReference>
<dbReference type="SUPFAM" id="SSF46785">
    <property type="entry name" value="Winged helix' DNA-binding domain"/>
    <property type="match status" value="1"/>
</dbReference>
<keyword evidence="3" id="KW-0804">Transcription</keyword>
<dbReference type="EMBL" id="LGSS01000002">
    <property type="protein sequence ID" value="KNF09680.1"/>
    <property type="molecule type" value="Genomic_DNA"/>
</dbReference>
<dbReference type="STRING" id="1503.CLPU_2c01310"/>
<dbReference type="InterPro" id="IPR028978">
    <property type="entry name" value="Chorismate_lyase_/UTRA_dom_sf"/>
</dbReference>
<dbReference type="PATRIC" id="fig|1503.3.peg.1628"/>
<dbReference type="InterPro" id="IPR050679">
    <property type="entry name" value="Bact_HTH_transcr_reg"/>
</dbReference>
<evidence type="ECO:0000256" key="1">
    <source>
        <dbReference type="ARBA" id="ARBA00023015"/>
    </source>
</evidence>
<proteinExistence type="predicted"/>
<dbReference type="Gene3D" id="3.40.1410.10">
    <property type="entry name" value="Chorismate lyase-like"/>
    <property type="match status" value="1"/>
</dbReference>
<dbReference type="GO" id="GO:0003677">
    <property type="term" value="F:DNA binding"/>
    <property type="evidence" value="ECO:0007669"/>
    <property type="project" value="UniProtKB-KW"/>
</dbReference>
<dbReference type="SUPFAM" id="SSF64288">
    <property type="entry name" value="Chorismate lyase-like"/>
    <property type="match status" value="1"/>
</dbReference>
<evidence type="ECO:0000256" key="3">
    <source>
        <dbReference type="ARBA" id="ARBA00023163"/>
    </source>
</evidence>
<evidence type="ECO:0000259" key="4">
    <source>
        <dbReference type="PROSITE" id="PS50949"/>
    </source>
</evidence>
<gene>
    <name evidence="5" type="ORF">CLPU_2c01310</name>
</gene>
<dbReference type="RefSeq" id="WP_050354072.1">
    <property type="nucleotide sequence ID" value="NZ_LGSS01000002.1"/>
</dbReference>
<dbReference type="PANTHER" id="PTHR44846">
    <property type="entry name" value="MANNOSYL-D-GLYCERATE TRANSPORT/METABOLISM SYSTEM REPRESSOR MNGR-RELATED"/>
    <property type="match status" value="1"/>
</dbReference>
<feature type="domain" description="HTH gntR-type" evidence="4">
    <location>
        <begin position="10"/>
        <end position="78"/>
    </location>
</feature>
<evidence type="ECO:0000256" key="2">
    <source>
        <dbReference type="ARBA" id="ARBA00023125"/>
    </source>
</evidence>
<accession>A0A0L0WE33</accession>
<dbReference type="InterPro" id="IPR011663">
    <property type="entry name" value="UTRA"/>
</dbReference>
<reference evidence="6" key="1">
    <citation type="submission" date="2015-07" db="EMBL/GenBank/DDBJ databases">
        <title>Draft genome sequence of the purine-degrading Gottschalkia purinilyticum DSM 1384 (formerly Clostridium purinilyticum).</title>
        <authorList>
            <person name="Poehlein A."/>
            <person name="Schiel-Bengelsdorf B."/>
            <person name="Bengelsdorf F.R."/>
            <person name="Daniel R."/>
            <person name="Duerre P."/>
        </authorList>
    </citation>
    <scope>NUCLEOTIDE SEQUENCE [LARGE SCALE GENOMIC DNA]</scope>
    <source>
        <strain evidence="6">DSM 1384</strain>
    </source>
</reference>
<dbReference type="GO" id="GO:0003700">
    <property type="term" value="F:DNA-binding transcription factor activity"/>
    <property type="evidence" value="ECO:0007669"/>
    <property type="project" value="InterPro"/>
</dbReference>
<evidence type="ECO:0000313" key="6">
    <source>
        <dbReference type="Proteomes" id="UP000037267"/>
    </source>
</evidence>
<sequence>MNQTQRIKRVNKTTAVQKALENLREYIKDTVSEVLPNEDELSRYLGVSRLTVREATTVLEREGVVSRVQGKGTLINSFVTKLENRIDCGSDIEGCLRQNGYDVRFEVDELEFRKATKVEESKLGLNPEDSILVVKKILYANEMAAAVYIDRVPEKLLKTKKFTAEDLRPCIFPTIESLCQKSITHDVVQLYPHGADEDLARIFNIEINTPILRFDVLEYTSDSITLMYNTEFYTDKFIKFTLCRNVAYKE</sequence>